<evidence type="ECO:0000256" key="6">
    <source>
        <dbReference type="ARBA" id="ARBA00023186"/>
    </source>
</evidence>
<comment type="subcellular location">
    <subcellularLocation>
        <location evidence="2">Cytoplasm</location>
    </subcellularLocation>
    <subcellularLocation>
        <location evidence="1">Mitochondrion</location>
    </subcellularLocation>
</comment>
<comment type="caution">
    <text evidence="8">The sequence shown here is derived from an EMBL/GenBank/DDBJ whole genome shotgun (WGS) entry which is preliminary data.</text>
</comment>
<dbReference type="Proteomes" id="UP000324222">
    <property type="component" value="Unassembled WGS sequence"/>
</dbReference>
<dbReference type="CDD" id="cd06257">
    <property type="entry name" value="DnaJ"/>
    <property type="match status" value="1"/>
</dbReference>
<proteinExistence type="inferred from homology"/>
<dbReference type="Gene3D" id="1.10.287.110">
    <property type="entry name" value="DnaJ domain"/>
    <property type="match status" value="1"/>
</dbReference>
<dbReference type="Pfam" id="PF07743">
    <property type="entry name" value="HSCB_C"/>
    <property type="match status" value="1"/>
</dbReference>
<dbReference type="SMART" id="SM00271">
    <property type="entry name" value="DnaJ"/>
    <property type="match status" value="1"/>
</dbReference>
<feature type="domain" description="J" evidence="7">
    <location>
        <begin position="108"/>
        <end position="180"/>
    </location>
</feature>
<accession>A0A5B7FFC6</accession>
<dbReference type="GO" id="GO:0044571">
    <property type="term" value="P:[2Fe-2S] cluster assembly"/>
    <property type="evidence" value="ECO:0007669"/>
    <property type="project" value="InterPro"/>
</dbReference>
<comment type="similarity">
    <text evidence="3">Belongs to the HscB family.</text>
</comment>
<name>A0A5B7FFC6_PORTR</name>
<keyword evidence="5" id="KW-0496">Mitochondrion</keyword>
<dbReference type="Gene3D" id="1.20.1280.20">
    <property type="entry name" value="HscB, C-terminal domain"/>
    <property type="match status" value="1"/>
</dbReference>
<gene>
    <name evidence="8" type="primary">HSCB</name>
    <name evidence="8" type="ORF">E2C01_039677</name>
</gene>
<evidence type="ECO:0000259" key="7">
    <source>
        <dbReference type="PROSITE" id="PS50076"/>
    </source>
</evidence>
<sequence length="279" mass="31794">MALLYPPLKKVLHRFLLLQNTRLLSPSLRCTNVTRNYTAINAGWHTHEGDMGRGRKPPICSAFIKLCRVTLSAGIGSRQCWKCQGDVPADTEFCSSCKSLQPLDSHRNHFSILGIKMNFNIDTQALMRKFKRLQTQYHPDRYSTKSEREQQFAHDHSSAVNKAYRCLLHPVDRALYFLDLAGQPLEEGKVALQMIDLDPEFLMAIMEVNEELAEATSKETVQSIGRRNTEILNGLLSEADAAFSCNDIEKARTVVAKIKYYNNIYEKVKSFEREHGIVD</sequence>
<keyword evidence="4" id="KW-0963">Cytoplasm</keyword>
<dbReference type="SUPFAM" id="SSF47144">
    <property type="entry name" value="HSC20 (HSCB), C-terminal oligomerisation domain"/>
    <property type="match status" value="1"/>
</dbReference>
<dbReference type="GO" id="GO:0001671">
    <property type="term" value="F:ATPase activator activity"/>
    <property type="evidence" value="ECO:0007669"/>
    <property type="project" value="InterPro"/>
</dbReference>
<dbReference type="SUPFAM" id="SSF46565">
    <property type="entry name" value="Chaperone J-domain"/>
    <property type="match status" value="1"/>
</dbReference>
<evidence type="ECO:0000256" key="4">
    <source>
        <dbReference type="ARBA" id="ARBA00022490"/>
    </source>
</evidence>
<evidence type="ECO:0000256" key="1">
    <source>
        <dbReference type="ARBA" id="ARBA00004173"/>
    </source>
</evidence>
<dbReference type="InterPro" id="IPR004640">
    <property type="entry name" value="HscB"/>
</dbReference>
<dbReference type="FunFam" id="1.20.1280.20:FF:000002">
    <property type="entry name" value="HscB mitochondrial iron-sulfur cluster co-chaperone"/>
    <property type="match status" value="1"/>
</dbReference>
<dbReference type="PANTHER" id="PTHR14021:SF15">
    <property type="entry name" value="IRON-SULFUR CLUSTER CO-CHAPERONE PROTEIN HSCB"/>
    <property type="match status" value="1"/>
</dbReference>
<evidence type="ECO:0000256" key="2">
    <source>
        <dbReference type="ARBA" id="ARBA00004496"/>
    </source>
</evidence>
<organism evidence="8 9">
    <name type="scientific">Portunus trituberculatus</name>
    <name type="common">Swimming crab</name>
    <name type="synonym">Neptunus trituberculatus</name>
    <dbReference type="NCBI Taxonomy" id="210409"/>
    <lineage>
        <taxon>Eukaryota</taxon>
        <taxon>Metazoa</taxon>
        <taxon>Ecdysozoa</taxon>
        <taxon>Arthropoda</taxon>
        <taxon>Crustacea</taxon>
        <taxon>Multicrustacea</taxon>
        <taxon>Malacostraca</taxon>
        <taxon>Eumalacostraca</taxon>
        <taxon>Eucarida</taxon>
        <taxon>Decapoda</taxon>
        <taxon>Pleocyemata</taxon>
        <taxon>Brachyura</taxon>
        <taxon>Eubrachyura</taxon>
        <taxon>Portunoidea</taxon>
        <taxon>Portunidae</taxon>
        <taxon>Portuninae</taxon>
        <taxon>Portunus</taxon>
    </lineage>
</organism>
<dbReference type="PANTHER" id="PTHR14021">
    <property type="entry name" value="IRON-SULFUR CLUSTER CO-CHAPERONE PROTEIN HSCB"/>
    <property type="match status" value="1"/>
</dbReference>
<dbReference type="NCBIfam" id="TIGR00714">
    <property type="entry name" value="hscB"/>
    <property type="match status" value="1"/>
</dbReference>
<dbReference type="Pfam" id="PF00226">
    <property type="entry name" value="DnaJ"/>
    <property type="match status" value="1"/>
</dbReference>
<dbReference type="AlphaFoldDB" id="A0A5B7FFC6"/>
<evidence type="ECO:0000313" key="8">
    <source>
        <dbReference type="EMBL" id="MPC45971.1"/>
    </source>
</evidence>
<dbReference type="InterPro" id="IPR036869">
    <property type="entry name" value="J_dom_sf"/>
</dbReference>
<dbReference type="InterPro" id="IPR001623">
    <property type="entry name" value="DnaJ_domain"/>
</dbReference>
<dbReference type="OrthoDB" id="448954at2759"/>
<evidence type="ECO:0000256" key="5">
    <source>
        <dbReference type="ARBA" id="ARBA00023128"/>
    </source>
</evidence>
<dbReference type="GO" id="GO:0005739">
    <property type="term" value="C:mitochondrion"/>
    <property type="evidence" value="ECO:0007669"/>
    <property type="project" value="UniProtKB-SubCell"/>
</dbReference>
<keyword evidence="9" id="KW-1185">Reference proteome</keyword>
<keyword evidence="6" id="KW-0143">Chaperone</keyword>
<evidence type="ECO:0000313" key="9">
    <source>
        <dbReference type="Proteomes" id="UP000324222"/>
    </source>
</evidence>
<dbReference type="PROSITE" id="PS50076">
    <property type="entry name" value="DNAJ_2"/>
    <property type="match status" value="1"/>
</dbReference>
<dbReference type="GO" id="GO:0051087">
    <property type="term" value="F:protein-folding chaperone binding"/>
    <property type="evidence" value="ECO:0007669"/>
    <property type="project" value="InterPro"/>
</dbReference>
<dbReference type="EMBL" id="VSRR010006975">
    <property type="protein sequence ID" value="MPC45971.1"/>
    <property type="molecule type" value="Genomic_DNA"/>
</dbReference>
<dbReference type="InterPro" id="IPR036386">
    <property type="entry name" value="HscB_C_sf"/>
</dbReference>
<reference evidence="8 9" key="1">
    <citation type="submission" date="2019-05" db="EMBL/GenBank/DDBJ databases">
        <title>Another draft genome of Portunus trituberculatus and its Hox gene families provides insights of decapod evolution.</title>
        <authorList>
            <person name="Jeong J.-H."/>
            <person name="Song I."/>
            <person name="Kim S."/>
            <person name="Choi T."/>
            <person name="Kim D."/>
            <person name="Ryu S."/>
            <person name="Kim W."/>
        </authorList>
    </citation>
    <scope>NUCLEOTIDE SEQUENCE [LARGE SCALE GENOMIC DNA]</scope>
    <source>
        <tissue evidence="8">Muscle</tissue>
    </source>
</reference>
<dbReference type="InterPro" id="IPR009073">
    <property type="entry name" value="HscB_oligo_C"/>
</dbReference>
<dbReference type="GO" id="GO:0051259">
    <property type="term" value="P:protein complex oligomerization"/>
    <property type="evidence" value="ECO:0007669"/>
    <property type="project" value="InterPro"/>
</dbReference>
<evidence type="ECO:0000256" key="3">
    <source>
        <dbReference type="ARBA" id="ARBA00010476"/>
    </source>
</evidence>
<protein>
    <submittedName>
        <fullName evidence="8">Iron-sulfur cluster co-chaperone protein HscB, mitochondrial</fullName>
    </submittedName>
</protein>